<dbReference type="CDD" id="cd15787">
    <property type="entry name" value="YycH_N"/>
    <property type="match status" value="1"/>
</dbReference>
<dbReference type="Proteomes" id="UP000294937">
    <property type="component" value="Unassembled WGS sequence"/>
</dbReference>
<comment type="caution">
    <text evidence="3">The sequence shown here is derived from an EMBL/GenBank/DDBJ whole genome shotgun (WGS) entry which is preliminary data.</text>
</comment>
<proteinExistence type="predicted"/>
<organism evidence="3 4">
    <name type="scientific">Hazenella coriacea</name>
    <dbReference type="NCBI Taxonomy" id="1179467"/>
    <lineage>
        <taxon>Bacteria</taxon>
        <taxon>Bacillati</taxon>
        <taxon>Bacillota</taxon>
        <taxon>Bacilli</taxon>
        <taxon>Bacillales</taxon>
        <taxon>Thermoactinomycetaceae</taxon>
        <taxon>Hazenella</taxon>
    </lineage>
</organism>
<sequence length="467" mass="54381">MNEKWIEHIKSVTLVSLVILSFVLSGFLWYSAPTYKGNKPEYPLPPYPFDDGKYNQKSIYQLISPFQMIVHHPTKTSWLLPENSTYEQLLDTIREAKLRDTTFIQPSPEDWKKLYQQSMGVEFLFTHDQSLSVLDPYFKDSLRQDAVLNRLNQISRICFFIDPQSQLLHVWFISDQEQKIVQAKVEYEDSKLEQLFVDANQKSTVQLSLVSSDGKLPWEATPENVPFSRVFYIPEQPLAVNEAVYSTGKYEIDHMQQWLFRDPGLEPILLNKNESVYMYNDQLLTSYKDGNFMVYNDARSKSQLNVVPIGDELIQVNNFMQRHRGWSGNYLLDKVTLDPEDYNQYTFRLFVLGYPIYWKSSSIDSVVHLDQIHLRSGTNGVSKYSRSLYYLKGEPTLTASQLPSKNELLQSLKEKKVPLKSIERVLPGYQAHFMNKDNQVKLEPVWVIYTNTQDSPFFFNSSSKRGG</sequence>
<dbReference type="OrthoDB" id="2382185at2"/>
<dbReference type="InterPro" id="IPR009996">
    <property type="entry name" value="YycH"/>
</dbReference>
<name>A0A4R3L790_9BACL</name>
<evidence type="ECO:0000259" key="2">
    <source>
        <dbReference type="Pfam" id="PF07435"/>
    </source>
</evidence>
<evidence type="ECO:0000313" key="4">
    <source>
        <dbReference type="Proteomes" id="UP000294937"/>
    </source>
</evidence>
<keyword evidence="1" id="KW-1133">Transmembrane helix</keyword>
<dbReference type="InterPro" id="IPR042274">
    <property type="entry name" value="YycH/YycI_2"/>
</dbReference>
<accession>A0A4R3L790</accession>
<dbReference type="Pfam" id="PF07435">
    <property type="entry name" value="YycH"/>
    <property type="match status" value="1"/>
</dbReference>
<evidence type="ECO:0000256" key="1">
    <source>
        <dbReference type="SAM" id="Phobius"/>
    </source>
</evidence>
<evidence type="ECO:0000313" key="3">
    <source>
        <dbReference type="EMBL" id="TCS95519.1"/>
    </source>
</evidence>
<reference evidence="3 4" key="1">
    <citation type="submission" date="2019-03" db="EMBL/GenBank/DDBJ databases">
        <title>Genomic Encyclopedia of Type Strains, Phase IV (KMG-IV): sequencing the most valuable type-strain genomes for metagenomic binning, comparative biology and taxonomic classification.</title>
        <authorList>
            <person name="Goeker M."/>
        </authorList>
    </citation>
    <scope>NUCLEOTIDE SEQUENCE [LARGE SCALE GENOMIC DNA]</scope>
    <source>
        <strain evidence="3 4">DSM 45707</strain>
    </source>
</reference>
<gene>
    <name evidence="3" type="ORF">EDD58_10292</name>
</gene>
<feature type="domain" description="Regulatory protein YycH" evidence="2">
    <location>
        <begin position="7"/>
        <end position="452"/>
    </location>
</feature>
<protein>
    <submittedName>
        <fullName evidence="3">Regulatory protein YycH of two-component signal transduction system YycFG</fullName>
    </submittedName>
</protein>
<dbReference type="AlphaFoldDB" id="A0A4R3L790"/>
<keyword evidence="4" id="KW-1185">Reference proteome</keyword>
<dbReference type="EMBL" id="SMAG01000002">
    <property type="protein sequence ID" value="TCS95519.1"/>
    <property type="molecule type" value="Genomic_DNA"/>
</dbReference>
<keyword evidence="1" id="KW-0812">Transmembrane</keyword>
<dbReference type="RefSeq" id="WP_131923521.1">
    <property type="nucleotide sequence ID" value="NZ_SMAG01000002.1"/>
</dbReference>
<dbReference type="Gene3D" id="3.30.310.160">
    <property type="entry name" value="YycH protein, domain 2"/>
    <property type="match status" value="1"/>
</dbReference>
<keyword evidence="1" id="KW-0472">Membrane</keyword>
<feature type="transmembrane region" description="Helical" evidence="1">
    <location>
        <begin position="12"/>
        <end position="32"/>
    </location>
</feature>